<dbReference type="InterPro" id="IPR014167">
    <property type="entry name" value="Tol-Pal_TolB"/>
</dbReference>
<reference evidence="7" key="1">
    <citation type="journal article" name="DNA Res.">
        <title>The physiological potential of anammox bacteria as revealed by their core genome structure.</title>
        <authorList>
            <person name="Okubo T."/>
            <person name="Toyoda A."/>
            <person name="Fukuhara K."/>
            <person name="Uchiyama I."/>
            <person name="Harigaya Y."/>
            <person name="Kuroiwa M."/>
            <person name="Suzuki T."/>
            <person name="Murakami Y."/>
            <person name="Suwa Y."/>
            <person name="Takami H."/>
        </authorList>
    </citation>
    <scope>NUCLEOTIDE SEQUENCE</scope>
    <source>
        <strain evidence="7">317325-3</strain>
    </source>
</reference>
<dbReference type="Gene3D" id="3.40.50.10070">
    <property type="entry name" value="TolB, N-terminal domain"/>
    <property type="match status" value="1"/>
</dbReference>
<comment type="subcellular location">
    <subcellularLocation>
        <location evidence="1 5">Periplasm</location>
    </subcellularLocation>
</comment>
<dbReference type="GO" id="GO:0042597">
    <property type="term" value="C:periplasmic space"/>
    <property type="evidence" value="ECO:0007669"/>
    <property type="project" value="UniProtKB-SubCell"/>
</dbReference>
<keyword evidence="4 5" id="KW-0574">Periplasm</keyword>
<comment type="similarity">
    <text evidence="2 5">Belongs to the TolB family.</text>
</comment>
<accession>A0A809R389</accession>
<feature type="chain" id="PRO_5035349890" description="Tol-Pal system protein TolB" evidence="5">
    <location>
        <begin position="24"/>
        <end position="424"/>
    </location>
</feature>
<dbReference type="HAMAP" id="MF_00671">
    <property type="entry name" value="TolB"/>
    <property type="match status" value="1"/>
</dbReference>
<evidence type="ECO:0000259" key="6">
    <source>
        <dbReference type="Pfam" id="PF04052"/>
    </source>
</evidence>
<sequence length="424" mass="44988" precursor="true">MMTFLARAVLALAVFALSLAARAQLTIEITGAGANRIPIAIADFAGEPGVARAVAMVVRADLERSGLFKLVEAGAPLAENTAVNFADWKARGADALVVGSVQPAANGRFEVRFRLHDVQKQASLGGLAYVMTAQQGRTTGHRIADYVYEKLLGEPGIFSTRIAYVVKSAGRFELQIADADGMNPQTALASKEPIISPAWSPDGSRLAYVSFESKKPVVYVHSLASGNRHVAANFKGSNSAPAWSPDGRRLAVVLTKDGASQLYSVNADGSGIVRLASSSGIDTEPFFSPDGQFIYFTSDRGGSPQAYRVPAGGGDAQRITFEGSYNVTPRLSPDGKSMAFVTRNGGRFQLALMDLATRQTQILTESDKDESPSFAPNGRMILYASEIGGRGVLAAVSSDGRVKQKLSVQAGDVREPAWGPFPKQ</sequence>
<comment type="function">
    <text evidence="5">Part of the Tol-Pal system, which plays a role in outer membrane invagination during cell division and is important for maintaining outer membrane integrity.</text>
</comment>
<dbReference type="PANTHER" id="PTHR36842:SF1">
    <property type="entry name" value="PROTEIN TOLB"/>
    <property type="match status" value="1"/>
</dbReference>
<dbReference type="Pfam" id="PF04052">
    <property type="entry name" value="TolB_N"/>
    <property type="match status" value="1"/>
</dbReference>
<proteinExistence type="inferred from homology"/>
<dbReference type="Pfam" id="PF07676">
    <property type="entry name" value="PD40"/>
    <property type="match status" value="5"/>
</dbReference>
<dbReference type="InterPro" id="IPR011042">
    <property type="entry name" value="6-blade_b-propeller_TolB-like"/>
</dbReference>
<dbReference type="NCBIfam" id="TIGR02800">
    <property type="entry name" value="propeller_TolB"/>
    <property type="match status" value="1"/>
</dbReference>
<comment type="subunit">
    <text evidence="5">The Tol-Pal system is composed of five core proteins: the inner membrane proteins TolA, TolQ and TolR, the periplasmic protein TolB and the outer membrane protein Pal. They form a network linking the inner and outer membranes and the peptidoglycan layer.</text>
</comment>
<evidence type="ECO:0000256" key="4">
    <source>
        <dbReference type="ARBA" id="ARBA00022764"/>
    </source>
</evidence>
<dbReference type="Proteomes" id="UP000662914">
    <property type="component" value="Chromosome"/>
</dbReference>
<evidence type="ECO:0000256" key="1">
    <source>
        <dbReference type="ARBA" id="ARBA00004418"/>
    </source>
</evidence>
<dbReference type="InterPro" id="IPR011659">
    <property type="entry name" value="WD40"/>
</dbReference>
<organism evidence="7 8">
    <name type="scientific">Candidatus Desulfobacillus denitrificans</name>
    <dbReference type="NCBI Taxonomy" id="2608985"/>
    <lineage>
        <taxon>Bacteria</taxon>
        <taxon>Pseudomonadati</taxon>
        <taxon>Pseudomonadota</taxon>
        <taxon>Betaproteobacteria</taxon>
        <taxon>Candidatus Desulfobacillus</taxon>
    </lineage>
</organism>
<gene>
    <name evidence="5" type="primary">tolB</name>
    <name evidence="7" type="ORF">DSYM_27620</name>
</gene>
<evidence type="ECO:0000313" key="8">
    <source>
        <dbReference type="Proteomes" id="UP000662914"/>
    </source>
</evidence>
<dbReference type="GO" id="GO:0051301">
    <property type="term" value="P:cell division"/>
    <property type="evidence" value="ECO:0007669"/>
    <property type="project" value="UniProtKB-UniRule"/>
</dbReference>
<evidence type="ECO:0000256" key="5">
    <source>
        <dbReference type="HAMAP-Rule" id="MF_00671"/>
    </source>
</evidence>
<dbReference type="EMBL" id="AP021857">
    <property type="protein sequence ID" value="BBO22063.1"/>
    <property type="molecule type" value="Genomic_DNA"/>
</dbReference>
<dbReference type="InterPro" id="IPR007195">
    <property type="entry name" value="TolB_N"/>
</dbReference>
<evidence type="ECO:0000256" key="3">
    <source>
        <dbReference type="ARBA" id="ARBA00022729"/>
    </source>
</evidence>
<keyword evidence="3 5" id="KW-0732">Signal</keyword>
<dbReference type="SUPFAM" id="SSF69304">
    <property type="entry name" value="Tricorn protease N-terminal domain"/>
    <property type="match status" value="1"/>
</dbReference>
<dbReference type="GO" id="GO:0017038">
    <property type="term" value="P:protein import"/>
    <property type="evidence" value="ECO:0007669"/>
    <property type="project" value="InterPro"/>
</dbReference>
<name>A0A809R389_9PROT</name>
<dbReference type="Gene3D" id="2.120.10.30">
    <property type="entry name" value="TolB, C-terminal domain"/>
    <property type="match status" value="1"/>
</dbReference>
<keyword evidence="5" id="KW-0131">Cell cycle</keyword>
<dbReference type="AlphaFoldDB" id="A0A809R389"/>
<protein>
    <recommendedName>
        <fullName evidence="5">Tol-Pal system protein TolB</fullName>
    </recommendedName>
</protein>
<feature type="signal peptide" evidence="5">
    <location>
        <begin position="1"/>
        <end position="23"/>
    </location>
</feature>
<dbReference type="SUPFAM" id="SSF52964">
    <property type="entry name" value="TolB, N-terminal domain"/>
    <property type="match status" value="1"/>
</dbReference>
<keyword evidence="5" id="KW-0132">Cell division</keyword>
<evidence type="ECO:0000313" key="7">
    <source>
        <dbReference type="EMBL" id="BBO22063.1"/>
    </source>
</evidence>
<dbReference type="PANTHER" id="PTHR36842">
    <property type="entry name" value="PROTEIN TOLB HOMOLOG"/>
    <property type="match status" value="1"/>
</dbReference>
<dbReference type="KEGG" id="ddz:DSYM_27620"/>
<feature type="domain" description="TolB N-terminal" evidence="6">
    <location>
        <begin position="25"/>
        <end position="123"/>
    </location>
</feature>
<evidence type="ECO:0000256" key="2">
    <source>
        <dbReference type="ARBA" id="ARBA00009820"/>
    </source>
</evidence>